<dbReference type="AlphaFoldDB" id="A0A512BP47"/>
<sequence length="390" mass="41869">MGVLSQQQWKGVVDFAKAVDAGIVTSFATGVGTRDAAGVWTPDLAKRWLDFTHAAGGRIAAAEWMNEPTVAAMGGAPQGYDAAAYGRDFKIFHAFARQAAPDMLILGPGSVGESTGDWAVAAGYGSDVLLKARDLVAAVQPARVDGFSYHHYGAVSRRCISTGPRTQTTPEAALTEDWLGRTDRTLAFYRQVRNEFEPGKPFWNTETADAACGGNPWANTFLDTFRYLDQLGRLARQEVRVVAHNTLVASDYGLLNDKTLEPKPSYWAALLWRRLMGPTVLESGVPVQDGLHLYAHCLRGSPGGVALLAINNSRTRPTSISLPAGADRYTLSAEQLESPSVRLNGQELRLGSNDQLPDLQGSRIPSGPVELAPASITFLALAEAGNGNCR</sequence>
<evidence type="ECO:0000313" key="1">
    <source>
        <dbReference type="EMBL" id="GEO13732.1"/>
    </source>
</evidence>
<name>A0A512BP47_9HYPH</name>
<gene>
    <name evidence="1" type="ORF">MAE02_14280</name>
</gene>
<dbReference type="Gene3D" id="3.20.20.80">
    <property type="entry name" value="Glycosidases"/>
    <property type="match status" value="1"/>
</dbReference>
<dbReference type="PANTHER" id="PTHR46145:SF4">
    <property type="entry name" value="HEPARANASE"/>
    <property type="match status" value="1"/>
</dbReference>
<dbReference type="InterPro" id="IPR017853">
    <property type="entry name" value="GH"/>
</dbReference>
<comment type="caution">
    <text evidence="1">The sequence shown here is derived from an EMBL/GenBank/DDBJ whole genome shotgun (WGS) entry which is preliminary data.</text>
</comment>
<dbReference type="RefSeq" id="WP_210207468.1">
    <property type="nucleotide sequence ID" value="NZ_BJYU01000015.1"/>
</dbReference>
<proteinExistence type="predicted"/>
<dbReference type="PANTHER" id="PTHR46145">
    <property type="entry name" value="HEPARANASE"/>
    <property type="match status" value="1"/>
</dbReference>
<reference evidence="1 2" key="1">
    <citation type="submission" date="2019-07" db="EMBL/GenBank/DDBJ databases">
        <title>Whole genome shotgun sequence of Microvirga aerophila NBRC 106136.</title>
        <authorList>
            <person name="Hosoyama A."/>
            <person name="Uohara A."/>
            <person name="Ohji S."/>
            <person name="Ichikawa N."/>
        </authorList>
    </citation>
    <scope>NUCLEOTIDE SEQUENCE [LARGE SCALE GENOMIC DNA]</scope>
    <source>
        <strain evidence="1 2">NBRC 106136</strain>
    </source>
</reference>
<keyword evidence="2" id="KW-1185">Reference proteome</keyword>
<dbReference type="Proteomes" id="UP000321085">
    <property type="component" value="Unassembled WGS sequence"/>
</dbReference>
<dbReference type="EMBL" id="BJYU01000015">
    <property type="protein sequence ID" value="GEO13732.1"/>
    <property type="molecule type" value="Genomic_DNA"/>
</dbReference>
<evidence type="ECO:0008006" key="3">
    <source>
        <dbReference type="Google" id="ProtNLM"/>
    </source>
</evidence>
<dbReference type="SUPFAM" id="SSF51445">
    <property type="entry name" value="(Trans)glycosidases"/>
    <property type="match status" value="1"/>
</dbReference>
<protein>
    <recommendedName>
        <fullName evidence="3">Beta-glucuronidase C-terminal domain-containing protein</fullName>
    </recommendedName>
</protein>
<evidence type="ECO:0000313" key="2">
    <source>
        <dbReference type="Proteomes" id="UP000321085"/>
    </source>
</evidence>
<accession>A0A512BP47</accession>
<organism evidence="1 2">
    <name type="scientific">Microvirga aerophila</name>
    <dbReference type="NCBI Taxonomy" id="670291"/>
    <lineage>
        <taxon>Bacteria</taxon>
        <taxon>Pseudomonadati</taxon>
        <taxon>Pseudomonadota</taxon>
        <taxon>Alphaproteobacteria</taxon>
        <taxon>Hyphomicrobiales</taxon>
        <taxon>Methylobacteriaceae</taxon>
        <taxon>Microvirga</taxon>
    </lineage>
</organism>